<feature type="transmembrane region" description="Helical" evidence="1">
    <location>
        <begin position="85"/>
        <end position="105"/>
    </location>
</feature>
<keyword evidence="1" id="KW-0472">Membrane</keyword>
<feature type="transmembrane region" description="Helical" evidence="1">
    <location>
        <begin position="54"/>
        <end position="73"/>
    </location>
</feature>
<evidence type="ECO:0000313" key="4">
    <source>
        <dbReference type="Proteomes" id="UP000187283"/>
    </source>
</evidence>
<sequence>MLKLRSFTKFPRIAKVGLVSLLIQSLVILALEIKIFVLSINHLSIFDSWVSDKSPLIIFLMFATATFFMIYLYIEAIIQENTLQIFTFILFHVYTLVYGVLMYFHKISNTPSDVLDTITEDSKPYLIAVPCILSTTLGFWIYISFKLYGIFGWEMYKLIGANVLFRDMYKQYLLFVQLLKMDFYFFVTFASQYVLLILHSGDIELPITVALVPISLVTLIIAVYALKRESRSLMWIFILGLIGFIGYYTFKLVRIYDKTQDTKYENQRIVLSFFGFLGLITVVFTVFQAIKCLTNFGQGLSKRIEMIEGNVNENFIDGNNYYINSAGQRRMALEEYNG</sequence>
<evidence type="ECO:0000313" key="2">
    <source>
        <dbReference type="EMBL" id="OMJ13748.1"/>
    </source>
</evidence>
<name>A0A1R1XNZ4_9FUNG</name>
<proteinExistence type="predicted"/>
<keyword evidence="1" id="KW-1133">Transmembrane helix</keyword>
<evidence type="ECO:0000313" key="3">
    <source>
        <dbReference type="EMBL" id="OMJ16374.1"/>
    </source>
</evidence>
<evidence type="ECO:0000256" key="1">
    <source>
        <dbReference type="SAM" id="Phobius"/>
    </source>
</evidence>
<dbReference type="Proteomes" id="UP000187283">
    <property type="component" value="Unassembled WGS sequence"/>
</dbReference>
<feature type="transmembrane region" description="Helical" evidence="1">
    <location>
        <begin position="172"/>
        <end position="195"/>
    </location>
</feature>
<accession>A0A1R1XNZ4</accession>
<organism evidence="3 4">
    <name type="scientific">Smittium culicis</name>
    <dbReference type="NCBI Taxonomy" id="133412"/>
    <lineage>
        <taxon>Eukaryota</taxon>
        <taxon>Fungi</taxon>
        <taxon>Fungi incertae sedis</taxon>
        <taxon>Zoopagomycota</taxon>
        <taxon>Kickxellomycotina</taxon>
        <taxon>Harpellomycetes</taxon>
        <taxon>Harpellales</taxon>
        <taxon>Legeriomycetaceae</taxon>
        <taxon>Smittium</taxon>
    </lineage>
</organism>
<dbReference type="EMBL" id="LSSN01003360">
    <property type="protein sequence ID" value="OMJ13748.1"/>
    <property type="molecule type" value="Genomic_DNA"/>
</dbReference>
<dbReference type="AlphaFoldDB" id="A0A1R1XNZ4"/>
<dbReference type="OrthoDB" id="2448307at2759"/>
<comment type="caution">
    <text evidence="3">The sequence shown here is derived from an EMBL/GenBank/DDBJ whole genome shotgun (WGS) entry which is preliminary data.</text>
</comment>
<dbReference type="EMBL" id="LSSN01002360">
    <property type="protein sequence ID" value="OMJ16374.1"/>
    <property type="molecule type" value="Genomic_DNA"/>
</dbReference>
<gene>
    <name evidence="3" type="ORF">AYI70_g6643</name>
    <name evidence="2" type="ORF">AYI70_g8322</name>
</gene>
<keyword evidence="4" id="KW-1185">Reference proteome</keyword>
<dbReference type="InterPro" id="IPR040410">
    <property type="entry name" value="UPF0658_Golgi"/>
</dbReference>
<reference evidence="3 4" key="1">
    <citation type="submission" date="2017-01" db="EMBL/GenBank/DDBJ databases">
        <authorList>
            <person name="Mah S.A."/>
            <person name="Swanson W.J."/>
            <person name="Moy G.W."/>
            <person name="Vacquier V.D."/>
        </authorList>
    </citation>
    <scope>NUCLEOTIDE SEQUENCE [LARGE SCALE GENOMIC DNA]</scope>
    <source>
        <strain evidence="3 4">GSMNP</strain>
    </source>
</reference>
<feature type="transmembrane region" description="Helical" evidence="1">
    <location>
        <begin position="233"/>
        <end position="250"/>
    </location>
</feature>
<dbReference type="PANTHER" id="PTHR34391:SF1">
    <property type="entry name" value="UPF0658 GOLGI APPARATUS MEMBRANE PROTEIN C1952.10C-RELATED"/>
    <property type="match status" value="1"/>
</dbReference>
<keyword evidence="1" id="KW-0812">Transmembrane</keyword>
<feature type="transmembrane region" description="Helical" evidence="1">
    <location>
        <begin position="125"/>
        <end position="151"/>
    </location>
</feature>
<dbReference type="GO" id="GO:0005794">
    <property type="term" value="C:Golgi apparatus"/>
    <property type="evidence" value="ECO:0007669"/>
    <property type="project" value="TreeGrafter"/>
</dbReference>
<feature type="transmembrane region" description="Helical" evidence="1">
    <location>
        <begin position="207"/>
        <end position="226"/>
    </location>
</feature>
<protein>
    <submittedName>
        <fullName evidence="3">UPF0658 Golgi apparatus membrane protein</fullName>
    </submittedName>
</protein>
<feature type="transmembrane region" description="Helical" evidence="1">
    <location>
        <begin position="270"/>
        <end position="293"/>
    </location>
</feature>
<dbReference type="PANTHER" id="PTHR34391">
    <property type="entry name" value="UPF0658 GOLGI APPARATUS MEMBRANE PROTEIN C1952.10C-RELATED"/>
    <property type="match status" value="1"/>
</dbReference>